<keyword evidence="2" id="KW-1185">Reference proteome</keyword>
<reference evidence="1" key="1">
    <citation type="submission" date="2022-10" db="EMBL/GenBank/DDBJ databases">
        <authorList>
            <person name="Botero Cardona J."/>
        </authorList>
    </citation>
    <scope>NUCLEOTIDE SEQUENCE</scope>
    <source>
        <strain evidence="1">R-83534</strain>
    </source>
</reference>
<evidence type="ECO:0000313" key="1">
    <source>
        <dbReference type="EMBL" id="CAI3949728.1"/>
    </source>
</evidence>
<proteinExistence type="predicted"/>
<accession>A0ABM9HS20</accession>
<name>A0ABM9HS20_9PROT</name>
<organism evidence="1 2">
    <name type="scientific">Commensalibacter papalotli</name>
    <name type="common">ex Botero et al. 2024</name>
    <dbReference type="NCBI Taxonomy" id="2972766"/>
    <lineage>
        <taxon>Bacteria</taxon>
        <taxon>Pseudomonadati</taxon>
        <taxon>Pseudomonadota</taxon>
        <taxon>Alphaproteobacteria</taxon>
        <taxon>Acetobacterales</taxon>
        <taxon>Acetobacteraceae</taxon>
    </lineage>
</organism>
<evidence type="ECO:0000313" key="2">
    <source>
        <dbReference type="Proteomes" id="UP001154272"/>
    </source>
</evidence>
<dbReference type="Pfam" id="PF03891">
    <property type="entry name" value="DUF333"/>
    <property type="match status" value="1"/>
</dbReference>
<comment type="caution">
    <text evidence="1">The sequence shown here is derived from an EMBL/GenBank/DDBJ whole genome shotgun (WGS) entry which is preliminary data.</text>
</comment>
<protein>
    <submittedName>
        <fullName evidence="1">Hemolysin (Hlx)</fullName>
    </submittedName>
</protein>
<sequence length="79" mass="8992">MNFRVIYPIFLFLAISGCHHSENNKVIGMPNPASVYCVELHGKSILMNNPQGQYANCKLPSGELIEEWALYRRDHSLSK</sequence>
<dbReference type="EMBL" id="CAMXCH010000003">
    <property type="protein sequence ID" value="CAI3949728.1"/>
    <property type="molecule type" value="Genomic_DNA"/>
</dbReference>
<dbReference type="PROSITE" id="PS51257">
    <property type="entry name" value="PROKAR_LIPOPROTEIN"/>
    <property type="match status" value="1"/>
</dbReference>
<dbReference type="Proteomes" id="UP001154272">
    <property type="component" value="Unassembled WGS sequence"/>
</dbReference>
<gene>
    <name evidence="1" type="ORF">R83534S58_LOCUS1636</name>
</gene>
<dbReference type="InterPro" id="IPR005590">
    <property type="entry name" value="DUF333"/>
</dbReference>